<dbReference type="GO" id="GO:0030674">
    <property type="term" value="F:protein-macromolecule adaptor activity"/>
    <property type="evidence" value="ECO:0007669"/>
    <property type="project" value="EnsemblFungi"/>
</dbReference>
<dbReference type="RefSeq" id="XP_003687912.1">
    <property type="nucleotide sequence ID" value="XM_003687864.1"/>
</dbReference>
<evidence type="ECO:0000256" key="1">
    <source>
        <dbReference type="ARBA" id="ARBA00004275"/>
    </source>
</evidence>
<dbReference type="Proteomes" id="UP000005666">
    <property type="component" value="Chromosome 12"/>
</dbReference>
<dbReference type="PANTHER" id="PTHR10130:SF0">
    <property type="entry name" value="GH08708P"/>
    <property type="match status" value="1"/>
</dbReference>
<keyword evidence="10" id="KW-1185">Reference proteome</keyword>
<dbReference type="Pfam" id="PF00515">
    <property type="entry name" value="TPR_1"/>
    <property type="match status" value="1"/>
</dbReference>
<keyword evidence="4" id="KW-0963">Cytoplasm</keyword>
<evidence type="ECO:0000256" key="4">
    <source>
        <dbReference type="ARBA" id="ARBA00022490"/>
    </source>
</evidence>
<reference evidence="9 10" key="1">
    <citation type="journal article" date="2011" name="Proc. Natl. Acad. Sci. U.S.A.">
        <title>Evolutionary erosion of yeast sex chromosomes by mating-type switching accidents.</title>
        <authorList>
            <person name="Gordon J.L."/>
            <person name="Armisen D."/>
            <person name="Proux-Wera E."/>
            <person name="Oheigeartaigh S.S."/>
            <person name="Byrne K.P."/>
            <person name="Wolfe K.H."/>
        </authorList>
    </citation>
    <scope>NUCLEOTIDE SEQUENCE [LARGE SCALE GENOMIC DNA]</scope>
    <source>
        <strain evidence="10">ATCC 24235 / CBS 4417 / NBRC 1672 / NRRL Y-8282 / UCD 70-5</strain>
    </source>
</reference>
<comment type="subcellular location">
    <subcellularLocation>
        <location evidence="2">Cytoplasm</location>
    </subcellularLocation>
    <subcellularLocation>
        <location evidence="1">Peroxisome</location>
    </subcellularLocation>
</comment>
<dbReference type="InterPro" id="IPR019734">
    <property type="entry name" value="TPR_rpt"/>
</dbReference>
<dbReference type="GO" id="GO:0016560">
    <property type="term" value="P:protein import into peroxisome matrix, docking"/>
    <property type="evidence" value="ECO:0007669"/>
    <property type="project" value="EnsemblFungi"/>
</dbReference>
<evidence type="ECO:0000256" key="5">
    <source>
        <dbReference type="ARBA" id="ARBA00022737"/>
    </source>
</evidence>
<proteinExistence type="inferred from homology"/>
<dbReference type="STRING" id="1071381.G8C000"/>
<dbReference type="InterPro" id="IPR024111">
    <property type="entry name" value="PEX5/PEX5L"/>
</dbReference>
<evidence type="ECO:0000313" key="9">
    <source>
        <dbReference type="EMBL" id="CCE65478.1"/>
    </source>
</evidence>
<evidence type="ECO:0000256" key="3">
    <source>
        <dbReference type="ARBA" id="ARBA00005348"/>
    </source>
</evidence>
<gene>
    <name evidence="9" type="primary">TPHA0L01210</name>
    <name evidence="9" type="ordered locus">TPHA_0L01210</name>
</gene>
<keyword evidence="6 8" id="KW-0802">TPR repeat</keyword>
<keyword evidence="7" id="KW-0576">Peroxisome</keyword>
<dbReference type="OMA" id="DHETWEA"/>
<dbReference type="Pfam" id="PF13432">
    <property type="entry name" value="TPR_16"/>
    <property type="match status" value="1"/>
</dbReference>
<evidence type="ECO:0000256" key="7">
    <source>
        <dbReference type="ARBA" id="ARBA00023140"/>
    </source>
</evidence>
<dbReference type="OrthoDB" id="10006023at2759"/>
<feature type="repeat" description="TPR" evidence="8">
    <location>
        <begin position="325"/>
        <end position="358"/>
    </location>
</feature>
<feature type="repeat" description="TPR" evidence="8">
    <location>
        <begin position="465"/>
        <end position="498"/>
    </location>
</feature>
<feature type="repeat" description="TPR" evidence="8">
    <location>
        <begin position="431"/>
        <end position="464"/>
    </location>
</feature>
<dbReference type="Gene3D" id="1.25.40.10">
    <property type="entry name" value="Tetratricopeptide repeat domain"/>
    <property type="match status" value="1"/>
</dbReference>
<dbReference type="GO" id="GO:0005782">
    <property type="term" value="C:peroxisomal matrix"/>
    <property type="evidence" value="ECO:0007669"/>
    <property type="project" value="EnsemblFungi"/>
</dbReference>
<protein>
    <submittedName>
        <fullName evidence="9">Uncharacterized protein</fullName>
    </submittedName>
</protein>
<dbReference type="EMBL" id="HE612867">
    <property type="protein sequence ID" value="CCE65478.1"/>
    <property type="molecule type" value="Genomic_DNA"/>
</dbReference>
<dbReference type="HOGENOM" id="CLU_013516_3_0_1"/>
<dbReference type="GO" id="GO:1990429">
    <property type="term" value="C:peroxisomal importomer complex"/>
    <property type="evidence" value="ECO:0007669"/>
    <property type="project" value="EnsemblFungi"/>
</dbReference>
<keyword evidence="5" id="KW-0677">Repeat</keyword>
<accession>G8C000</accession>
<evidence type="ECO:0000256" key="6">
    <source>
        <dbReference type="ARBA" id="ARBA00022803"/>
    </source>
</evidence>
<dbReference type="GO" id="GO:0005778">
    <property type="term" value="C:peroxisomal membrane"/>
    <property type="evidence" value="ECO:0007669"/>
    <property type="project" value="EnsemblFungi"/>
</dbReference>
<evidence type="ECO:0000313" key="10">
    <source>
        <dbReference type="Proteomes" id="UP000005666"/>
    </source>
</evidence>
<dbReference type="GeneID" id="11531773"/>
<dbReference type="GO" id="GO:0140597">
    <property type="term" value="F:protein carrier chaperone"/>
    <property type="evidence" value="ECO:0007669"/>
    <property type="project" value="EnsemblFungi"/>
</dbReference>
<name>G8C000_TETPH</name>
<dbReference type="AlphaFoldDB" id="G8C000"/>
<dbReference type="PROSITE" id="PS50005">
    <property type="entry name" value="TPR"/>
    <property type="match status" value="3"/>
</dbReference>
<dbReference type="InterPro" id="IPR011990">
    <property type="entry name" value="TPR-like_helical_dom_sf"/>
</dbReference>
<dbReference type="GO" id="GO:0005829">
    <property type="term" value="C:cytosol"/>
    <property type="evidence" value="ECO:0007669"/>
    <property type="project" value="EnsemblFungi"/>
</dbReference>
<dbReference type="eggNOG" id="KOG1125">
    <property type="taxonomic scope" value="Eukaryota"/>
</dbReference>
<sequence>MNVADCSVGNNPLMQLNKQTQNDNLLMQNLSPGNVNSKFRSENISQQFKSHVRGANEDHKQYINDFMNRNSLNDNIINGDSSLDYLKNRETYMDPSGGQSNFSNQINNNVMKGVRDSEWANDFRNGKQNIQQFNNNNDMQHLQSGISHPLSASLNIQNRMMPMMATDGLMKRSLNRNINGQNLMDKNDWDERFKELEKEVSENLNINDDEIESEAVIETEMNDMNEEVVEEKYKNAFQEAWDSISKDAEDLLPDGLNPDAWETEHQHYFHSKLNQTGDYSFAKTNEFLHNPNAYEIGCMLMENGAKLSEAALSFEAALQDDPSHVDAWLKLGLVQIQNEKEIHGISALEKCLQLDPKNLDAMKNLAISYINEGFDVSAFTMLNRWIETKYSSLLNSDDGIEMAFDQNRYKLNEIVTKQFLNIANKLPNADADVQLGLGLLFYSNNEFDKTIDCFKTALVIHPEDELMWNRLGASLANSSRPEEAIQAYHKALQLKPSFVRARYNLAVSSINIGCYKEAAEHLLTSLRMHEVDGVNNQISSLFNDSSSGGNENILQTLKRTFIAMGRQDLLEHVYPGMKLDYFHNEFTF</sequence>
<dbReference type="SUPFAM" id="SSF48452">
    <property type="entry name" value="TPR-like"/>
    <property type="match status" value="1"/>
</dbReference>
<evidence type="ECO:0000256" key="2">
    <source>
        <dbReference type="ARBA" id="ARBA00004496"/>
    </source>
</evidence>
<comment type="similarity">
    <text evidence="3">Belongs to the peroxisomal targeting signal receptor family.</text>
</comment>
<dbReference type="GO" id="GO:0005052">
    <property type="term" value="F:peroxisome matrix targeting signal-1 binding"/>
    <property type="evidence" value="ECO:0007669"/>
    <property type="project" value="EnsemblFungi"/>
</dbReference>
<organism evidence="9 10">
    <name type="scientific">Tetrapisispora phaffii (strain ATCC 24235 / CBS 4417 / NBRC 1672 / NRRL Y-8282 / UCD 70-5)</name>
    <name type="common">Yeast</name>
    <name type="synonym">Fabospora phaffii</name>
    <dbReference type="NCBI Taxonomy" id="1071381"/>
    <lineage>
        <taxon>Eukaryota</taxon>
        <taxon>Fungi</taxon>
        <taxon>Dikarya</taxon>
        <taxon>Ascomycota</taxon>
        <taxon>Saccharomycotina</taxon>
        <taxon>Saccharomycetes</taxon>
        <taxon>Saccharomycetales</taxon>
        <taxon>Saccharomycetaceae</taxon>
        <taxon>Tetrapisispora</taxon>
    </lineage>
</organism>
<dbReference type="PANTHER" id="PTHR10130">
    <property type="entry name" value="PEROXISOMAL TARGETING SIGNAL 1 RECEPTOR PEX5"/>
    <property type="match status" value="1"/>
</dbReference>
<evidence type="ECO:0000256" key="8">
    <source>
        <dbReference type="PROSITE-ProRule" id="PRU00339"/>
    </source>
</evidence>
<dbReference type="SMART" id="SM00028">
    <property type="entry name" value="TPR"/>
    <property type="match status" value="4"/>
</dbReference>
<dbReference type="KEGG" id="tpf:TPHA_0L01210"/>